<keyword evidence="7" id="KW-0675">Receptor</keyword>
<protein>
    <submittedName>
        <fullName evidence="10">Uncharacterized protein</fullName>
    </submittedName>
</protein>
<keyword evidence="5 8" id="KW-0472">Membrane</keyword>
<evidence type="ECO:0000256" key="3">
    <source>
        <dbReference type="ARBA" id="ARBA00022729"/>
    </source>
</evidence>
<evidence type="ECO:0000256" key="5">
    <source>
        <dbReference type="ARBA" id="ARBA00023136"/>
    </source>
</evidence>
<sequence>MCPDLSFFLTLTVLWTSALTGCPQHGTVAPGESCFTLKCMLKGSFTTCLIYRNYEISICKMHSCPCRTMRCRHLCLLFPESSALESLECRNDYRTHIHCSWRDDPHIPLSLIHMDPDDHRVSPCVQTPKPSQNSTGQERVCCRYNTSLFAIGFDDVFFFHTPHSSSISKTFRLTKFEDADPDWNLYQLDDTPPPSLLTSDSFRLHEQECSVEFNYEIVKDHKGGKIHTKPTQKDVEGSENITEVSKLLFDKPEQISEYTLPGPSNLHCVLSGGKNLSCSWDLKTDLAQYISYTLSYRTNSTALAAWSCVEKVEVINEGDFLRMVGVFSIFKPGVLQVQLTPTPVTKVIRSYEHIQPTCPTGLSVELRGEDWILNWTLTKYRTVPLTTELKYWSTLTPEDVKSIFLSDEEMVFAISERSLKGSSEYQAQVRCNVSATRRSGWRYTGYPSEWTDPIYWTTRPEPLAPNLVAFLLYFLIATLASAVSITVFIFLVFLQRRLREWDMSLPSPVHSKVSEVSQMDHLPCCTELKDPEISNAQSVDVHQQLSSFESKNTLTTDGNDRCLEIEGHRVVLHVDDPCLESLCSSGNVMGIDGTFQPCTSNFNDPVLPCSEGYSPNPATSVSTNQNALQEDCSLNVEMDDGYINL</sequence>
<dbReference type="InterPro" id="IPR013783">
    <property type="entry name" value="Ig-like_fold"/>
</dbReference>
<feature type="transmembrane region" description="Helical" evidence="8">
    <location>
        <begin position="467"/>
        <end position="494"/>
    </location>
</feature>
<keyword evidence="3 9" id="KW-0732">Signal</keyword>
<evidence type="ECO:0000256" key="6">
    <source>
        <dbReference type="ARBA" id="ARBA00023157"/>
    </source>
</evidence>
<dbReference type="GO" id="GO:0009897">
    <property type="term" value="C:external side of plasma membrane"/>
    <property type="evidence" value="ECO:0007669"/>
    <property type="project" value="TreeGrafter"/>
</dbReference>
<evidence type="ECO:0000256" key="1">
    <source>
        <dbReference type="ARBA" id="ARBA00004167"/>
    </source>
</evidence>
<organism evidence="10 11">
    <name type="scientific">Culter alburnus</name>
    <name type="common">Topmouth culter</name>
    <dbReference type="NCBI Taxonomy" id="194366"/>
    <lineage>
        <taxon>Eukaryota</taxon>
        <taxon>Metazoa</taxon>
        <taxon>Chordata</taxon>
        <taxon>Craniata</taxon>
        <taxon>Vertebrata</taxon>
        <taxon>Euteleostomi</taxon>
        <taxon>Actinopterygii</taxon>
        <taxon>Neopterygii</taxon>
        <taxon>Teleostei</taxon>
        <taxon>Ostariophysi</taxon>
        <taxon>Cypriniformes</taxon>
        <taxon>Xenocyprididae</taxon>
        <taxon>Xenocypridinae</taxon>
        <taxon>Culter</taxon>
    </lineage>
</organism>
<dbReference type="GO" id="GO:0016064">
    <property type="term" value="P:immunoglobulin mediated immune response"/>
    <property type="evidence" value="ECO:0007669"/>
    <property type="project" value="TreeGrafter"/>
</dbReference>
<keyword evidence="11" id="KW-1185">Reference proteome</keyword>
<keyword evidence="6" id="KW-1015">Disulfide bond</keyword>
<keyword evidence="4 8" id="KW-1133">Transmembrane helix</keyword>
<feature type="chain" id="PRO_5043732853" evidence="9">
    <location>
        <begin position="21"/>
        <end position="645"/>
    </location>
</feature>
<evidence type="ECO:0000256" key="9">
    <source>
        <dbReference type="SAM" id="SignalP"/>
    </source>
</evidence>
<evidence type="ECO:0000256" key="8">
    <source>
        <dbReference type="SAM" id="Phobius"/>
    </source>
</evidence>
<evidence type="ECO:0000256" key="2">
    <source>
        <dbReference type="ARBA" id="ARBA00022692"/>
    </source>
</evidence>
<dbReference type="Gene3D" id="2.60.40.10">
    <property type="entry name" value="Immunoglobulins"/>
    <property type="match status" value="3"/>
</dbReference>
<dbReference type="PANTHER" id="PTHR23037:SF22">
    <property type="entry name" value="CYTOKINE RECEPTOR COMMON SUBUNIT BETA"/>
    <property type="match status" value="1"/>
</dbReference>
<dbReference type="SUPFAM" id="SSF49265">
    <property type="entry name" value="Fibronectin type III"/>
    <property type="match status" value="3"/>
</dbReference>
<evidence type="ECO:0000256" key="4">
    <source>
        <dbReference type="ARBA" id="ARBA00022989"/>
    </source>
</evidence>
<accession>A0AAW2A3T9</accession>
<evidence type="ECO:0000256" key="7">
    <source>
        <dbReference type="ARBA" id="ARBA00023170"/>
    </source>
</evidence>
<comment type="subcellular location">
    <subcellularLocation>
        <location evidence="1">Membrane</location>
        <topology evidence="1">Single-pass membrane protein</topology>
    </subcellularLocation>
</comment>
<feature type="signal peptide" evidence="9">
    <location>
        <begin position="1"/>
        <end position="20"/>
    </location>
</feature>
<dbReference type="EMBL" id="JAWDJR010000010">
    <property type="protein sequence ID" value="KAK9967743.1"/>
    <property type="molecule type" value="Genomic_DNA"/>
</dbReference>
<evidence type="ECO:0000313" key="11">
    <source>
        <dbReference type="Proteomes" id="UP001479290"/>
    </source>
</evidence>
<dbReference type="AlphaFoldDB" id="A0AAW2A3T9"/>
<dbReference type="InterPro" id="IPR036116">
    <property type="entry name" value="FN3_sf"/>
</dbReference>
<dbReference type="PANTHER" id="PTHR23037">
    <property type="entry name" value="CYTOKINE RECEPTOR"/>
    <property type="match status" value="1"/>
</dbReference>
<keyword evidence="2 8" id="KW-0812">Transmembrane</keyword>
<name>A0AAW2A3T9_CULAL</name>
<dbReference type="Proteomes" id="UP001479290">
    <property type="component" value="Unassembled WGS sequence"/>
</dbReference>
<proteinExistence type="predicted"/>
<comment type="caution">
    <text evidence="10">The sequence shown here is derived from an EMBL/GenBank/DDBJ whole genome shotgun (WGS) entry which is preliminary data.</text>
</comment>
<gene>
    <name evidence="10" type="ORF">ABG768_002120</name>
</gene>
<dbReference type="GO" id="GO:0004896">
    <property type="term" value="F:cytokine receptor activity"/>
    <property type="evidence" value="ECO:0007669"/>
    <property type="project" value="TreeGrafter"/>
</dbReference>
<evidence type="ECO:0000313" key="10">
    <source>
        <dbReference type="EMBL" id="KAK9967743.1"/>
    </source>
</evidence>
<reference evidence="10 11" key="1">
    <citation type="submission" date="2024-05" db="EMBL/GenBank/DDBJ databases">
        <title>A high-quality chromosomal-level genome assembly of Topmouth culter (Culter alburnus).</title>
        <authorList>
            <person name="Zhao H."/>
        </authorList>
    </citation>
    <scope>NUCLEOTIDE SEQUENCE [LARGE SCALE GENOMIC DNA]</scope>
    <source>
        <strain evidence="10">CATC2023</strain>
        <tissue evidence="10">Muscle</tissue>
    </source>
</reference>